<dbReference type="InterPro" id="IPR029058">
    <property type="entry name" value="AB_hydrolase_fold"/>
</dbReference>
<name>A0ABV2F8N1_9BACL</name>
<dbReference type="Gene3D" id="3.40.50.1820">
    <property type="entry name" value="alpha/beta hydrolase"/>
    <property type="match status" value="1"/>
</dbReference>
<accession>A0ABV2F8N1</accession>
<dbReference type="SUPFAM" id="SSF53474">
    <property type="entry name" value="alpha/beta-Hydrolases"/>
    <property type="match status" value="1"/>
</dbReference>
<protein>
    <recommendedName>
        <fullName evidence="3">Alpha/beta hydrolase</fullName>
    </recommendedName>
</protein>
<evidence type="ECO:0008006" key="3">
    <source>
        <dbReference type="Google" id="ProtNLM"/>
    </source>
</evidence>
<dbReference type="EMBL" id="JBEPLV010000005">
    <property type="protein sequence ID" value="MET3548133.1"/>
    <property type="molecule type" value="Genomic_DNA"/>
</dbReference>
<sequence length="252" mass="29184">MSEYEFFINNCNSHLVEQYSFSKKKKVIIDFRNSSDTLLIFFGGISKGLHSGMGIPLFEYLKISESLDSKKVFIRDFDQAWYHKGLGVSNIYNMHTLKTYLEGLIKISRTENVVLIGNSMGGYASILLGSLINYPIKVLAFSPQTFIGKVNSEVNNDNRWYNEMQNIPEGLPEEYLDLNKMFNKRKNDSHFKRYIIHFTQIDSSHAYNLIKFDNVTLFEHTNNDPESGHELVKILKNNGKLIEILKNVQFEM</sequence>
<dbReference type="Proteomes" id="UP001549098">
    <property type="component" value="Unassembled WGS sequence"/>
</dbReference>
<proteinExistence type="predicted"/>
<evidence type="ECO:0000313" key="2">
    <source>
        <dbReference type="Proteomes" id="UP001549098"/>
    </source>
</evidence>
<comment type="caution">
    <text evidence="1">The sequence shown here is derived from an EMBL/GenBank/DDBJ whole genome shotgun (WGS) entry which is preliminary data.</text>
</comment>
<gene>
    <name evidence="1" type="ORF">ABID47_004761</name>
</gene>
<organism evidence="1 2">
    <name type="scientific">Paenibacillus favisporus</name>
    <dbReference type="NCBI Taxonomy" id="221028"/>
    <lineage>
        <taxon>Bacteria</taxon>
        <taxon>Bacillati</taxon>
        <taxon>Bacillota</taxon>
        <taxon>Bacilli</taxon>
        <taxon>Bacillales</taxon>
        <taxon>Paenibacillaceae</taxon>
        <taxon>Paenibacillus</taxon>
    </lineage>
</organism>
<reference evidence="1 2" key="1">
    <citation type="submission" date="2024-06" db="EMBL/GenBank/DDBJ databases">
        <title>Genomic Encyclopedia of Type Strains, Phase IV (KMG-IV): sequencing the most valuable type-strain genomes for metagenomic binning, comparative biology and taxonomic classification.</title>
        <authorList>
            <person name="Goeker M."/>
        </authorList>
    </citation>
    <scope>NUCLEOTIDE SEQUENCE [LARGE SCALE GENOMIC DNA]</scope>
    <source>
        <strain evidence="1 2">DSM 17253</strain>
    </source>
</reference>
<keyword evidence="2" id="KW-1185">Reference proteome</keyword>
<dbReference type="RefSeq" id="WP_354500331.1">
    <property type="nucleotide sequence ID" value="NZ_JBEPLV010000005.1"/>
</dbReference>
<evidence type="ECO:0000313" key="1">
    <source>
        <dbReference type="EMBL" id="MET3548133.1"/>
    </source>
</evidence>